<evidence type="ECO:0000256" key="1">
    <source>
        <dbReference type="SAM" id="SignalP"/>
    </source>
</evidence>
<dbReference type="InParanoid" id="A0A078B0S4"/>
<feature type="chain" id="PRO_5001729733" description="YHYH domain-containing protein" evidence="1">
    <location>
        <begin position="26"/>
        <end position="421"/>
    </location>
</feature>
<dbReference type="Proteomes" id="UP000039865">
    <property type="component" value="Unassembled WGS sequence"/>
</dbReference>
<keyword evidence="1" id="KW-0732">Signal</keyword>
<evidence type="ECO:0000313" key="2">
    <source>
        <dbReference type="EMBL" id="CDW88260.1"/>
    </source>
</evidence>
<accession>A0A078B0S4</accession>
<dbReference type="EMBL" id="CCKQ01016387">
    <property type="protein sequence ID" value="CDW88260.1"/>
    <property type="molecule type" value="Genomic_DNA"/>
</dbReference>
<name>A0A078B0S4_STYLE</name>
<evidence type="ECO:0000313" key="3">
    <source>
        <dbReference type="Proteomes" id="UP000039865"/>
    </source>
</evidence>
<proteinExistence type="predicted"/>
<dbReference type="AlphaFoldDB" id="A0A078B0S4"/>
<organism evidence="2 3">
    <name type="scientific">Stylonychia lemnae</name>
    <name type="common">Ciliate</name>
    <dbReference type="NCBI Taxonomy" id="5949"/>
    <lineage>
        <taxon>Eukaryota</taxon>
        <taxon>Sar</taxon>
        <taxon>Alveolata</taxon>
        <taxon>Ciliophora</taxon>
        <taxon>Intramacronucleata</taxon>
        <taxon>Spirotrichea</taxon>
        <taxon>Stichotrichia</taxon>
        <taxon>Sporadotrichida</taxon>
        <taxon>Oxytrichidae</taxon>
        <taxon>Stylonychinae</taxon>
        <taxon>Stylonychia</taxon>
    </lineage>
</organism>
<sequence>MVIHSKTAILALSTIAYIQVLQTAAQSYTDTLNDCLNLISMFEATHYPQKTGNNNQYPYGNGNVYNYEQVVCSNIGTCPDDVTRTTCTWQRYLLLQCVSAARNRIVIATNSLPNHCYWGQQYTPSGGRTEFNKYQFDITFNIPPSEMANAQGLAKNQPFYNYQVNSQADSDQVLCSSNWAGKAFIDSNIFYEEKVLDQNGVYSATLFQINSNWPLLKMTSSNYIVGVARNGVFIFAGSGDQGFDAFFPQTYGINVTPVKADYDVCLGSQNTFSTYRYVMFSPCMFNIPLRDVPLACQKHPDCSIDVRNFSISYAPERLKSIMPIGVARDGRVIYGPYRQDGELWQPCDVDVCNGRMFGRYYGYVATMFHPYMVGCFGPGNMAYKIAPQCSANARLCNSTYEKFRHITVTVLFGILALSLLF</sequence>
<keyword evidence="3" id="KW-1185">Reference proteome</keyword>
<protein>
    <recommendedName>
        <fullName evidence="4">YHYH domain-containing protein</fullName>
    </recommendedName>
</protein>
<gene>
    <name evidence="2" type="primary">Contig7170.g7676</name>
    <name evidence="2" type="ORF">STYLEM_17378</name>
</gene>
<evidence type="ECO:0008006" key="4">
    <source>
        <dbReference type="Google" id="ProtNLM"/>
    </source>
</evidence>
<feature type="signal peptide" evidence="1">
    <location>
        <begin position="1"/>
        <end position="25"/>
    </location>
</feature>
<reference evidence="2 3" key="1">
    <citation type="submission" date="2014-06" db="EMBL/GenBank/DDBJ databases">
        <authorList>
            <person name="Swart Estienne"/>
        </authorList>
    </citation>
    <scope>NUCLEOTIDE SEQUENCE [LARGE SCALE GENOMIC DNA]</scope>
    <source>
        <strain evidence="2 3">130c</strain>
    </source>
</reference>